<evidence type="ECO:0000256" key="1">
    <source>
        <dbReference type="PROSITE-ProRule" id="PRU00175"/>
    </source>
</evidence>
<comment type="caution">
    <text evidence="5">The sequence shown here is derived from an EMBL/GenBank/DDBJ whole genome shotgun (WGS) entry which is preliminary data.</text>
</comment>
<evidence type="ECO:0000259" key="4">
    <source>
        <dbReference type="PROSITE" id="PS50966"/>
    </source>
</evidence>
<name>A0A8S8ZQP0_SORMA</name>
<keyword evidence="1" id="KW-0863">Zinc-finger</keyword>
<dbReference type="Pfam" id="PF13639">
    <property type="entry name" value="zf-RING_2"/>
    <property type="match status" value="1"/>
</dbReference>
<dbReference type="AlphaFoldDB" id="A0A8S8ZQP0"/>
<dbReference type="InterPro" id="IPR013083">
    <property type="entry name" value="Znf_RING/FYVE/PHD"/>
</dbReference>
<evidence type="ECO:0000313" key="5">
    <source>
        <dbReference type="EMBL" id="KAA8633074.1"/>
    </source>
</evidence>
<dbReference type="InterPro" id="IPR039903">
    <property type="entry name" value="Zswim2"/>
</dbReference>
<dbReference type="OMA" id="CKHIVYV"/>
<keyword evidence="1" id="KW-0479">Metal-binding</keyword>
<proteinExistence type="predicted"/>
<feature type="domain" description="RING-type" evidence="3">
    <location>
        <begin position="189"/>
        <end position="243"/>
    </location>
</feature>
<dbReference type="SUPFAM" id="SSF57850">
    <property type="entry name" value="RING/U-box"/>
    <property type="match status" value="1"/>
</dbReference>
<gene>
    <name evidence="5" type="ORF">SMACR_01408</name>
</gene>
<dbReference type="GO" id="GO:0061630">
    <property type="term" value="F:ubiquitin protein ligase activity"/>
    <property type="evidence" value="ECO:0007669"/>
    <property type="project" value="InterPro"/>
</dbReference>
<feature type="region of interest" description="Disordered" evidence="2">
    <location>
        <begin position="1"/>
        <end position="43"/>
    </location>
</feature>
<dbReference type="GO" id="GO:0008270">
    <property type="term" value="F:zinc ion binding"/>
    <property type="evidence" value="ECO:0007669"/>
    <property type="project" value="UniProtKB-KW"/>
</dbReference>
<dbReference type="PANTHER" id="PTHR21540">
    <property type="entry name" value="RING FINGER AND SWIM DOMAIN-CONTAINING PROTEIN 2"/>
    <property type="match status" value="1"/>
</dbReference>
<dbReference type="Proteomes" id="UP000433876">
    <property type="component" value="Unassembled WGS sequence"/>
</dbReference>
<accession>A0A8S8ZQP0</accession>
<dbReference type="PROSITE" id="PS50966">
    <property type="entry name" value="ZF_SWIM"/>
    <property type="match status" value="1"/>
</dbReference>
<dbReference type="PROSITE" id="PS50089">
    <property type="entry name" value="ZF_RING_2"/>
    <property type="match status" value="1"/>
</dbReference>
<evidence type="ECO:0000313" key="6">
    <source>
        <dbReference type="Proteomes" id="UP000433876"/>
    </source>
</evidence>
<dbReference type="VEuPathDB" id="FungiDB:SMAC_01408"/>
<dbReference type="Pfam" id="PF04434">
    <property type="entry name" value="SWIM"/>
    <property type="match status" value="1"/>
</dbReference>
<evidence type="ECO:0000256" key="2">
    <source>
        <dbReference type="SAM" id="MobiDB-lite"/>
    </source>
</evidence>
<feature type="compositionally biased region" description="Polar residues" evidence="2">
    <location>
        <begin position="1"/>
        <end position="10"/>
    </location>
</feature>
<sequence length="349" mass="39032">MGTTSKTAASSRKRKQVDGEPTVPDTKSVATSSKKVKRSKNELALATDEKRARRFRDKAPQAFAVIYERATTQRFFVLSRKRTSEFVGFQSPGEEVELAGSTGNVYTVTIKRQPECTCPMGEKNEQCKHIVYVLARVLRAKYEYVYQLALLSSELEEIFGYAPPILEDGDSAATGGEDDKKRKPIEEDCPICFCDMEANKPAEVVWCRAACGQNIHKECFEMWASTKRKQDDGAKEVTCPYCRSIWEGDDDMIGKIKKGKVTSEGYVNVADQLGISAKTTLRIALKILSFAFSAMTFDFLEPEETDPRRQVAETVLRAFVNPIDPGSSNNENVPIPVLYLGHYLLVFVT</sequence>
<dbReference type="Gene3D" id="3.30.40.10">
    <property type="entry name" value="Zinc/RING finger domain, C3HC4 (zinc finger)"/>
    <property type="match status" value="1"/>
</dbReference>
<dbReference type="EMBL" id="NMPR01000043">
    <property type="protein sequence ID" value="KAA8633074.1"/>
    <property type="molecule type" value="Genomic_DNA"/>
</dbReference>
<feature type="domain" description="SWIM-type" evidence="4">
    <location>
        <begin position="106"/>
        <end position="138"/>
    </location>
</feature>
<keyword evidence="1" id="KW-0862">Zinc</keyword>
<dbReference type="InterPro" id="IPR001841">
    <property type="entry name" value="Znf_RING"/>
</dbReference>
<dbReference type="CDD" id="cd16494">
    <property type="entry name" value="RING-CH-C4HC3_ZSWM2"/>
    <property type="match status" value="1"/>
</dbReference>
<protein>
    <submittedName>
        <fullName evidence="5">Uncharacterized protein</fullName>
    </submittedName>
</protein>
<dbReference type="InterPro" id="IPR007527">
    <property type="entry name" value="Znf_SWIM"/>
</dbReference>
<dbReference type="PANTHER" id="PTHR21540:SF0">
    <property type="entry name" value="PHD FAMILY PROTEIN"/>
    <property type="match status" value="1"/>
</dbReference>
<reference evidence="5 6" key="1">
    <citation type="submission" date="2017-07" db="EMBL/GenBank/DDBJ databases">
        <title>Genome sequence of the Sordaria macrospora wild type strain R19027.</title>
        <authorList>
            <person name="Nowrousian M."/>
            <person name="Teichert I."/>
            <person name="Kueck U."/>
        </authorList>
    </citation>
    <scope>NUCLEOTIDE SEQUENCE [LARGE SCALE GENOMIC DNA]</scope>
    <source>
        <strain evidence="5 6">R19027</strain>
        <tissue evidence="5">Mycelium</tissue>
    </source>
</reference>
<organism evidence="5 6">
    <name type="scientific">Sordaria macrospora</name>
    <dbReference type="NCBI Taxonomy" id="5147"/>
    <lineage>
        <taxon>Eukaryota</taxon>
        <taxon>Fungi</taxon>
        <taxon>Dikarya</taxon>
        <taxon>Ascomycota</taxon>
        <taxon>Pezizomycotina</taxon>
        <taxon>Sordariomycetes</taxon>
        <taxon>Sordariomycetidae</taxon>
        <taxon>Sordariales</taxon>
        <taxon>Sordariaceae</taxon>
        <taxon>Sordaria</taxon>
    </lineage>
</organism>
<evidence type="ECO:0000259" key="3">
    <source>
        <dbReference type="PROSITE" id="PS50089"/>
    </source>
</evidence>